<dbReference type="EMBL" id="CP060634">
    <property type="protein sequence ID" value="QNM06602.1"/>
    <property type="molecule type" value="Genomic_DNA"/>
</dbReference>
<evidence type="ECO:0000313" key="2">
    <source>
        <dbReference type="EMBL" id="QNM06602.1"/>
    </source>
</evidence>
<organism evidence="2 3">
    <name type="scientific">Qiania dongpingensis</name>
    <dbReference type="NCBI Taxonomy" id="2763669"/>
    <lineage>
        <taxon>Bacteria</taxon>
        <taxon>Bacillati</taxon>
        <taxon>Bacillota</taxon>
        <taxon>Clostridia</taxon>
        <taxon>Lachnospirales</taxon>
        <taxon>Lachnospiraceae</taxon>
        <taxon>Qiania</taxon>
    </lineage>
</organism>
<evidence type="ECO:0000313" key="3">
    <source>
        <dbReference type="Proteomes" id="UP000515823"/>
    </source>
</evidence>
<name>A0A7G9G720_9FIRM</name>
<reference evidence="2 3" key="1">
    <citation type="submission" date="2020-08" db="EMBL/GenBank/DDBJ databases">
        <authorList>
            <person name="Liu C."/>
            <person name="Sun Q."/>
        </authorList>
    </citation>
    <scope>NUCLEOTIDE SEQUENCE [LARGE SCALE GENOMIC DNA]</scope>
    <source>
        <strain evidence="2 3">NSJ-38</strain>
    </source>
</reference>
<dbReference type="KEGG" id="qdo:H9Q78_05570"/>
<keyword evidence="3" id="KW-1185">Reference proteome</keyword>
<gene>
    <name evidence="2" type="ORF">H9Q78_05570</name>
</gene>
<dbReference type="Proteomes" id="UP000515823">
    <property type="component" value="Chromosome"/>
</dbReference>
<evidence type="ECO:0000259" key="1">
    <source>
        <dbReference type="Pfam" id="PF06114"/>
    </source>
</evidence>
<dbReference type="AlphaFoldDB" id="A0A7G9G720"/>
<protein>
    <submittedName>
        <fullName evidence="2">ImmA/IrrE family metallo-endopeptidase</fullName>
    </submittedName>
</protein>
<sequence length="225" mass="26293">MKNQDKIKKKAYQLLIKQKCSSFPIRSLQMAADLHYHLETYTEAEKQYGDGGVTRRWMYHCFGNAFVVNICGIYNIFYNEYAGLFNVNWTIMHEIAHIRLGHVKWDGQFIGESYVDKFKYSEKEQAAEYFTSIALCPDTVLDAMHRIDNVEHTALICYVPRDKAKQKVDYFADTAETRMMFSSKNSRSENRLLSQYSDFINTYGKRVEIAEEIYIDFSRLSKVGA</sequence>
<dbReference type="RefSeq" id="WP_249304161.1">
    <property type="nucleotide sequence ID" value="NZ_CP060634.1"/>
</dbReference>
<dbReference type="Pfam" id="PF06114">
    <property type="entry name" value="Peptidase_M78"/>
    <property type="match status" value="1"/>
</dbReference>
<proteinExistence type="predicted"/>
<dbReference type="InterPro" id="IPR010359">
    <property type="entry name" value="IrrE_HExxH"/>
</dbReference>
<accession>A0A7G9G720</accession>
<feature type="domain" description="IrrE N-terminal-like" evidence="1">
    <location>
        <begin position="73"/>
        <end position="144"/>
    </location>
</feature>